<name>A0A1F5X0X2_9BACT</name>
<accession>A0A1F5X0X2</accession>
<feature type="transmembrane region" description="Helical" evidence="1">
    <location>
        <begin position="7"/>
        <end position="27"/>
    </location>
</feature>
<sequence>MGILMAIVLQSITVFILLYLVNSNLFLNKKNYINVLILSGFLVTVNLVGSLFGFLGSAVSGIIGLLVIMRALGYDLGGAILFSLGLGLLNFIVLVLIGGI</sequence>
<protein>
    <submittedName>
        <fullName evidence="2">Uncharacterized protein</fullName>
    </submittedName>
</protein>
<dbReference type="AlphaFoldDB" id="A0A1F5X0X2"/>
<dbReference type="EMBL" id="MFID01000014">
    <property type="protein sequence ID" value="OGF81221.1"/>
    <property type="molecule type" value="Genomic_DNA"/>
</dbReference>
<keyword evidence="1" id="KW-1133">Transmembrane helix</keyword>
<evidence type="ECO:0000313" key="2">
    <source>
        <dbReference type="EMBL" id="OGF81221.1"/>
    </source>
</evidence>
<feature type="transmembrane region" description="Helical" evidence="1">
    <location>
        <begin position="76"/>
        <end position="97"/>
    </location>
</feature>
<keyword evidence="1" id="KW-0812">Transmembrane</keyword>
<gene>
    <name evidence="2" type="ORF">A2930_02025</name>
</gene>
<organism evidence="2 3">
    <name type="scientific">Candidatus Giovannonibacteria bacterium RIFCSPLOWO2_01_FULL_45_34</name>
    <dbReference type="NCBI Taxonomy" id="1798351"/>
    <lineage>
        <taxon>Bacteria</taxon>
        <taxon>Candidatus Giovannoniibacteriota</taxon>
    </lineage>
</organism>
<proteinExistence type="predicted"/>
<dbReference type="Proteomes" id="UP000178114">
    <property type="component" value="Unassembled WGS sequence"/>
</dbReference>
<evidence type="ECO:0000256" key="1">
    <source>
        <dbReference type="SAM" id="Phobius"/>
    </source>
</evidence>
<dbReference type="STRING" id="1798351.A2930_02025"/>
<comment type="caution">
    <text evidence="2">The sequence shown here is derived from an EMBL/GenBank/DDBJ whole genome shotgun (WGS) entry which is preliminary data.</text>
</comment>
<keyword evidence="1" id="KW-0472">Membrane</keyword>
<reference evidence="2 3" key="1">
    <citation type="journal article" date="2016" name="Nat. Commun.">
        <title>Thousands of microbial genomes shed light on interconnected biogeochemical processes in an aquifer system.</title>
        <authorList>
            <person name="Anantharaman K."/>
            <person name="Brown C.T."/>
            <person name="Hug L.A."/>
            <person name="Sharon I."/>
            <person name="Castelle C.J."/>
            <person name="Probst A.J."/>
            <person name="Thomas B.C."/>
            <person name="Singh A."/>
            <person name="Wilkins M.J."/>
            <person name="Karaoz U."/>
            <person name="Brodie E.L."/>
            <person name="Williams K.H."/>
            <person name="Hubbard S.S."/>
            <person name="Banfield J.F."/>
        </authorList>
    </citation>
    <scope>NUCLEOTIDE SEQUENCE [LARGE SCALE GENOMIC DNA]</scope>
</reference>
<evidence type="ECO:0000313" key="3">
    <source>
        <dbReference type="Proteomes" id="UP000178114"/>
    </source>
</evidence>